<dbReference type="EMBL" id="JBFXLT010000007">
    <property type="protein sequence ID" value="KAL2820420.1"/>
    <property type="molecule type" value="Genomic_DNA"/>
</dbReference>
<evidence type="ECO:0000313" key="4">
    <source>
        <dbReference type="EMBL" id="KAL2820420.1"/>
    </source>
</evidence>
<name>A0ABR4HY44_9EURO</name>
<organism evidence="4 5">
    <name type="scientific">Aspergillus granulosus</name>
    <dbReference type="NCBI Taxonomy" id="176169"/>
    <lineage>
        <taxon>Eukaryota</taxon>
        <taxon>Fungi</taxon>
        <taxon>Dikarya</taxon>
        <taxon>Ascomycota</taxon>
        <taxon>Pezizomycotina</taxon>
        <taxon>Eurotiomycetes</taxon>
        <taxon>Eurotiomycetidae</taxon>
        <taxon>Eurotiales</taxon>
        <taxon>Aspergillaceae</taxon>
        <taxon>Aspergillus</taxon>
        <taxon>Aspergillus subgen. Nidulantes</taxon>
    </lineage>
</organism>
<protein>
    <recommendedName>
        <fullName evidence="6">Mid2 domain-containing protein</fullName>
    </recommendedName>
</protein>
<comment type="caution">
    <text evidence="4">The sequence shown here is derived from an EMBL/GenBank/DDBJ whole genome shotgun (WGS) entry which is preliminary data.</text>
</comment>
<keyword evidence="2" id="KW-0812">Transmembrane</keyword>
<sequence>MLLFSIICILFLPSLSTAVCYYPSGNPATEDVQCTPGENSACCGHGAICLSNGYCLGIVQPFSLSRGSCTDPTFEIDECAKECLDIQRDSGCTIVPDNATEEGVTYCCNSIVNHPSDVNLACAWNADPITLASATIMPGVAILEDYTLKSDDNSSINTSASSEGGEEASTEHSSPNTVAIGAGVGVPLGIIALFGIAWALFERRKRKGLQNTQKMAIEANGCRLITVPLHIKLLTPRHNI</sequence>
<feature type="transmembrane region" description="Helical" evidence="2">
    <location>
        <begin position="178"/>
        <end position="201"/>
    </location>
</feature>
<evidence type="ECO:0008006" key="6">
    <source>
        <dbReference type="Google" id="ProtNLM"/>
    </source>
</evidence>
<reference evidence="4 5" key="1">
    <citation type="submission" date="2024-07" db="EMBL/GenBank/DDBJ databases">
        <title>Section-level genome sequencing and comparative genomics of Aspergillus sections Usti and Cavernicolus.</title>
        <authorList>
            <consortium name="Lawrence Berkeley National Laboratory"/>
            <person name="Nybo J.L."/>
            <person name="Vesth T.C."/>
            <person name="Theobald S."/>
            <person name="Frisvad J.C."/>
            <person name="Larsen T.O."/>
            <person name="Kjaerboelling I."/>
            <person name="Rothschild-Mancinelli K."/>
            <person name="Lyhne E.K."/>
            <person name="Kogle M.E."/>
            <person name="Barry K."/>
            <person name="Clum A."/>
            <person name="Na H."/>
            <person name="Ledsgaard L."/>
            <person name="Lin J."/>
            <person name="Lipzen A."/>
            <person name="Kuo A."/>
            <person name="Riley R."/>
            <person name="Mondo S."/>
            <person name="Labutti K."/>
            <person name="Haridas S."/>
            <person name="Pangalinan J."/>
            <person name="Salamov A.A."/>
            <person name="Simmons B.A."/>
            <person name="Magnuson J.K."/>
            <person name="Chen J."/>
            <person name="Drula E."/>
            <person name="Henrissat B."/>
            <person name="Wiebenga A."/>
            <person name="Lubbers R.J."/>
            <person name="Gomes A.C."/>
            <person name="Makela M.R."/>
            <person name="Stajich J."/>
            <person name="Grigoriev I.V."/>
            <person name="Mortensen U.H."/>
            <person name="De Vries R.P."/>
            <person name="Baker S.E."/>
            <person name="Andersen M.R."/>
        </authorList>
    </citation>
    <scope>NUCLEOTIDE SEQUENCE [LARGE SCALE GENOMIC DNA]</scope>
    <source>
        <strain evidence="4 5">CBS 588.65</strain>
    </source>
</reference>
<evidence type="ECO:0000256" key="3">
    <source>
        <dbReference type="SAM" id="SignalP"/>
    </source>
</evidence>
<gene>
    <name evidence="4" type="ORF">BJX63DRAFT_418500</name>
</gene>
<evidence type="ECO:0000256" key="1">
    <source>
        <dbReference type="SAM" id="MobiDB-lite"/>
    </source>
</evidence>
<evidence type="ECO:0000313" key="5">
    <source>
        <dbReference type="Proteomes" id="UP001610334"/>
    </source>
</evidence>
<dbReference type="Proteomes" id="UP001610334">
    <property type="component" value="Unassembled WGS sequence"/>
</dbReference>
<evidence type="ECO:0000256" key="2">
    <source>
        <dbReference type="SAM" id="Phobius"/>
    </source>
</evidence>
<keyword evidence="2" id="KW-1133">Transmembrane helix</keyword>
<keyword evidence="5" id="KW-1185">Reference proteome</keyword>
<feature type="chain" id="PRO_5046185567" description="Mid2 domain-containing protein" evidence="3">
    <location>
        <begin position="19"/>
        <end position="240"/>
    </location>
</feature>
<keyword evidence="3" id="KW-0732">Signal</keyword>
<accession>A0ABR4HY44</accession>
<feature type="region of interest" description="Disordered" evidence="1">
    <location>
        <begin position="153"/>
        <end position="176"/>
    </location>
</feature>
<proteinExistence type="predicted"/>
<feature type="signal peptide" evidence="3">
    <location>
        <begin position="1"/>
        <end position="18"/>
    </location>
</feature>
<keyword evidence="2" id="KW-0472">Membrane</keyword>